<dbReference type="EMBL" id="JARKIK010000067">
    <property type="protein sequence ID" value="KAK8729562.1"/>
    <property type="molecule type" value="Genomic_DNA"/>
</dbReference>
<keyword evidence="11" id="KW-0407">Ion channel</keyword>
<keyword evidence="3" id="KW-0813">Transport</keyword>
<evidence type="ECO:0008006" key="15">
    <source>
        <dbReference type="Google" id="ProtNLM"/>
    </source>
</evidence>
<accession>A0AAW0WDB0</accession>
<name>A0AAW0WDB0_CHEQU</name>
<evidence type="ECO:0000256" key="6">
    <source>
        <dbReference type="ARBA" id="ARBA00022868"/>
    </source>
</evidence>
<keyword evidence="5 12" id="KW-0812">Transmembrane</keyword>
<evidence type="ECO:0000256" key="5">
    <source>
        <dbReference type="ARBA" id="ARBA00022692"/>
    </source>
</evidence>
<evidence type="ECO:0000256" key="8">
    <source>
        <dbReference type="ARBA" id="ARBA00022989"/>
    </source>
</evidence>
<evidence type="ECO:0000313" key="14">
    <source>
        <dbReference type="Proteomes" id="UP001445076"/>
    </source>
</evidence>
<gene>
    <name evidence="13" type="ORF">OTU49_008547</name>
</gene>
<keyword evidence="7" id="KW-0965">Cell junction</keyword>
<reference evidence="13 14" key="1">
    <citation type="journal article" date="2024" name="BMC Genomics">
        <title>Genome assembly of redclaw crayfish (Cherax quadricarinatus) provides insights into its immune adaptation and hypoxia tolerance.</title>
        <authorList>
            <person name="Liu Z."/>
            <person name="Zheng J."/>
            <person name="Li H."/>
            <person name="Fang K."/>
            <person name="Wang S."/>
            <person name="He J."/>
            <person name="Zhou D."/>
            <person name="Weng S."/>
            <person name="Chi M."/>
            <person name="Gu Z."/>
            <person name="He J."/>
            <person name="Li F."/>
            <person name="Wang M."/>
        </authorList>
    </citation>
    <scope>NUCLEOTIDE SEQUENCE [LARGE SCALE GENOMIC DNA]</scope>
    <source>
        <strain evidence="13">ZL_2023a</strain>
    </source>
</reference>
<evidence type="ECO:0000256" key="2">
    <source>
        <dbReference type="ARBA" id="ARBA00004651"/>
    </source>
</evidence>
<feature type="transmembrane region" description="Helical" evidence="12">
    <location>
        <begin position="170"/>
        <end position="190"/>
    </location>
</feature>
<dbReference type="Proteomes" id="UP001445076">
    <property type="component" value="Unassembled WGS sequence"/>
</dbReference>
<evidence type="ECO:0000256" key="12">
    <source>
        <dbReference type="SAM" id="Phobius"/>
    </source>
</evidence>
<evidence type="ECO:0000256" key="1">
    <source>
        <dbReference type="ARBA" id="ARBA00004610"/>
    </source>
</evidence>
<protein>
    <recommendedName>
        <fullName evidence="15">Innexin</fullName>
    </recommendedName>
</protein>
<keyword evidence="6" id="KW-0303">Gap junction</keyword>
<comment type="caution">
    <text evidence="13">The sequence shown here is derived from an EMBL/GenBank/DDBJ whole genome shotgun (WGS) entry which is preliminary data.</text>
</comment>
<keyword evidence="14" id="KW-1185">Reference proteome</keyword>
<dbReference type="GO" id="GO:0005886">
    <property type="term" value="C:plasma membrane"/>
    <property type="evidence" value="ECO:0007669"/>
    <property type="project" value="UniProtKB-SubCell"/>
</dbReference>
<keyword evidence="8 12" id="KW-1133">Transmembrane helix</keyword>
<evidence type="ECO:0000256" key="9">
    <source>
        <dbReference type="ARBA" id="ARBA00023065"/>
    </source>
</evidence>
<organism evidence="13 14">
    <name type="scientific">Cherax quadricarinatus</name>
    <name type="common">Australian red claw crayfish</name>
    <dbReference type="NCBI Taxonomy" id="27406"/>
    <lineage>
        <taxon>Eukaryota</taxon>
        <taxon>Metazoa</taxon>
        <taxon>Ecdysozoa</taxon>
        <taxon>Arthropoda</taxon>
        <taxon>Crustacea</taxon>
        <taxon>Multicrustacea</taxon>
        <taxon>Malacostraca</taxon>
        <taxon>Eumalacostraca</taxon>
        <taxon>Eucarida</taxon>
        <taxon>Decapoda</taxon>
        <taxon>Pleocyemata</taxon>
        <taxon>Astacidea</taxon>
        <taxon>Parastacoidea</taxon>
        <taxon>Parastacidae</taxon>
        <taxon>Cherax</taxon>
    </lineage>
</organism>
<dbReference type="GO" id="GO:0034220">
    <property type="term" value="P:monoatomic ion transmembrane transport"/>
    <property type="evidence" value="ECO:0007669"/>
    <property type="project" value="UniProtKB-KW"/>
</dbReference>
<dbReference type="InterPro" id="IPR000990">
    <property type="entry name" value="Innexin"/>
</dbReference>
<sequence>MVRWIKKFLEPRLVVRIFKWIITFGTGELTSISTILHRLALLLLVVLFARLQLSGGEIKCFNRNGGQVIPPEYIDMCVTKHYSVGYNDGDGSHIRSKALKYIFWLSYLFIPYSTVVFAEYILSDNRLQKPLPDASVQHDLEGGGATARNIAVETLGQYVGSFSRLLHSSIVINLMMLILDMFSLLSYYWLTNGKILVIFTKNHIPRDAVKFADYMSLVFPSFARCDVEVEDYIHGDSSTHYGCYIPQATVFQEIVTISVLLFTVLAVVTLLQLVYLCIVCCVPCVARSLMTCGGAVAKIYEERVMRVVSTGDLLALSYIRRQVTAREYSNIIIHIATRRVEEE</sequence>
<dbReference type="AlphaFoldDB" id="A0AAW0WDB0"/>
<evidence type="ECO:0000256" key="10">
    <source>
        <dbReference type="ARBA" id="ARBA00023136"/>
    </source>
</evidence>
<evidence type="ECO:0000256" key="11">
    <source>
        <dbReference type="ARBA" id="ARBA00023303"/>
    </source>
</evidence>
<evidence type="ECO:0000313" key="13">
    <source>
        <dbReference type="EMBL" id="KAK8729562.1"/>
    </source>
</evidence>
<keyword evidence="10 12" id="KW-0472">Membrane</keyword>
<dbReference type="Pfam" id="PF00876">
    <property type="entry name" value="Innexin"/>
    <property type="match status" value="1"/>
</dbReference>
<proteinExistence type="predicted"/>
<evidence type="ECO:0000256" key="7">
    <source>
        <dbReference type="ARBA" id="ARBA00022949"/>
    </source>
</evidence>
<feature type="transmembrane region" description="Helical" evidence="12">
    <location>
        <begin position="101"/>
        <end position="122"/>
    </location>
</feature>
<feature type="transmembrane region" description="Helical" evidence="12">
    <location>
        <begin position="254"/>
        <end position="275"/>
    </location>
</feature>
<evidence type="ECO:0000256" key="4">
    <source>
        <dbReference type="ARBA" id="ARBA00022475"/>
    </source>
</evidence>
<dbReference type="GO" id="GO:0005921">
    <property type="term" value="C:gap junction"/>
    <property type="evidence" value="ECO:0007669"/>
    <property type="project" value="UniProtKB-SubCell"/>
</dbReference>
<keyword evidence="4" id="KW-1003">Cell membrane</keyword>
<keyword evidence="9" id="KW-0406">Ion transport</keyword>
<comment type="subcellular location">
    <subcellularLocation>
        <location evidence="1">Cell junction</location>
        <location evidence="1">Gap junction</location>
    </subcellularLocation>
    <subcellularLocation>
        <location evidence="2">Cell membrane</location>
        <topology evidence="2">Multi-pass membrane protein</topology>
    </subcellularLocation>
</comment>
<evidence type="ECO:0000256" key="3">
    <source>
        <dbReference type="ARBA" id="ARBA00022448"/>
    </source>
</evidence>